<protein>
    <submittedName>
        <fullName evidence="3">Uncharacterized protein</fullName>
    </submittedName>
</protein>
<dbReference type="AlphaFoldDB" id="A0A9D1CWV2"/>
<evidence type="ECO:0000256" key="2">
    <source>
        <dbReference type="SAM" id="SignalP"/>
    </source>
</evidence>
<feature type="chain" id="PRO_5039379786" evidence="2">
    <location>
        <begin position="21"/>
        <end position="724"/>
    </location>
</feature>
<dbReference type="Proteomes" id="UP000824260">
    <property type="component" value="Unassembled WGS sequence"/>
</dbReference>
<proteinExistence type="predicted"/>
<accession>A0A9D1CWV2</accession>
<reference evidence="3" key="1">
    <citation type="submission" date="2020-10" db="EMBL/GenBank/DDBJ databases">
        <authorList>
            <person name="Gilroy R."/>
        </authorList>
    </citation>
    <scope>NUCLEOTIDE SEQUENCE</scope>
    <source>
        <strain evidence="3">ChiSjej6B24-2974</strain>
    </source>
</reference>
<comment type="caution">
    <text evidence="3">The sequence shown here is derived from an EMBL/GenBank/DDBJ whole genome shotgun (WGS) entry which is preliminary data.</text>
</comment>
<feature type="region of interest" description="Disordered" evidence="1">
    <location>
        <begin position="466"/>
        <end position="499"/>
    </location>
</feature>
<feature type="signal peptide" evidence="2">
    <location>
        <begin position="1"/>
        <end position="20"/>
    </location>
</feature>
<evidence type="ECO:0000313" key="3">
    <source>
        <dbReference type="EMBL" id="HIQ81875.1"/>
    </source>
</evidence>
<evidence type="ECO:0000256" key="1">
    <source>
        <dbReference type="SAM" id="MobiDB-lite"/>
    </source>
</evidence>
<dbReference type="EMBL" id="DVFZ01000023">
    <property type="protein sequence ID" value="HIQ81875.1"/>
    <property type="molecule type" value="Genomic_DNA"/>
</dbReference>
<sequence length="724" mass="76828">MKRLLAALLAVCMLAGGAFAEGGESQPPVQPPETQTAQAEPPADTQTTPPANTQTTPPADTQTTPPADTQTTPPADGETTPPAGGETTPPAGGETTPPAGGETTPPAGGETTPPAGGETTPPAGGETTPPAGGETTPPAGGETTPPAGGETTPPAGGENTPAPIPEDAEAWMFNPDDPTQIIAGKLEDLLKDFDANTEAVVYIRSQELMRVKDKTLNDVVKTTFLPDETVFEKDKFIVRVSEDDPTQQPALLSEEGGEETPVSEVWLYIWVEEKTQTPDPEPEPTEKPGPIEMDIFVAAENYAPGTWSCQAPQFTLSGIPEDAKGYSYAVIAYDERFIILSGNTYTSRDEGEYTLRFAILDSIGDVCAMSTRYDLKIDLTPPAYLTASIVAEGQPQFILSSEDALSGLDAFSVDGGTTWTPAAEDGTYTHTGKLGEIYAQGMLMARDVAGNIIEYPTDFEIPAPIEYPSFGGGGGGGGDGGDGETSIDHTGDEDVDTTPYGELNLVLPEEPMNRLTIGDAPLALTLALDSAEGFEPEGPYEPMFTAELARWTDTGLKPWTQDEAEEGEDAAHADLNAPDTLLLTAQIDPEIAGEYAYVWQFNGVVYRLLFNSGIEYVALRVGDHVTAFPTAGFTAGTAFTDLKAAGISTRKFNYTVLMSGSTLDPLAGEMVMEAIVDEEVYPLSDDQTQPMYYYDLHYGPTALLDVPFGAWTPEMEHGEMEETA</sequence>
<name>A0A9D1CWV2_9FIRM</name>
<reference evidence="3" key="2">
    <citation type="journal article" date="2021" name="PeerJ">
        <title>Extensive microbial diversity within the chicken gut microbiome revealed by metagenomics and culture.</title>
        <authorList>
            <person name="Gilroy R."/>
            <person name="Ravi A."/>
            <person name="Getino M."/>
            <person name="Pursley I."/>
            <person name="Horton D.L."/>
            <person name="Alikhan N.F."/>
            <person name="Baker D."/>
            <person name="Gharbi K."/>
            <person name="Hall N."/>
            <person name="Watson M."/>
            <person name="Adriaenssens E.M."/>
            <person name="Foster-Nyarko E."/>
            <person name="Jarju S."/>
            <person name="Secka A."/>
            <person name="Antonio M."/>
            <person name="Oren A."/>
            <person name="Chaudhuri R.R."/>
            <person name="La Ragione R."/>
            <person name="Hildebrand F."/>
            <person name="Pallen M.J."/>
        </authorList>
    </citation>
    <scope>NUCLEOTIDE SEQUENCE</scope>
    <source>
        <strain evidence="3">ChiSjej6B24-2974</strain>
    </source>
</reference>
<feature type="compositionally biased region" description="Gly residues" evidence="1">
    <location>
        <begin position="470"/>
        <end position="480"/>
    </location>
</feature>
<evidence type="ECO:0000313" key="4">
    <source>
        <dbReference type="Proteomes" id="UP000824260"/>
    </source>
</evidence>
<organism evidence="3 4">
    <name type="scientific">Candidatus Pullichristensenella stercorigallinarum</name>
    <dbReference type="NCBI Taxonomy" id="2840909"/>
    <lineage>
        <taxon>Bacteria</taxon>
        <taxon>Bacillati</taxon>
        <taxon>Bacillota</taxon>
        <taxon>Clostridia</taxon>
        <taxon>Candidatus Pullichristensenella</taxon>
    </lineage>
</organism>
<feature type="compositionally biased region" description="Low complexity" evidence="1">
    <location>
        <begin position="34"/>
        <end position="161"/>
    </location>
</feature>
<feature type="region of interest" description="Disordered" evidence="1">
    <location>
        <begin position="22"/>
        <end position="169"/>
    </location>
</feature>
<keyword evidence="2" id="KW-0732">Signal</keyword>
<gene>
    <name evidence="3" type="ORF">IAA52_02105</name>
</gene>